<comment type="caution">
    <text evidence="2">The sequence shown here is derived from an EMBL/GenBank/DDBJ whole genome shotgun (WGS) entry which is preliminary data.</text>
</comment>
<dbReference type="InterPro" id="IPR001107">
    <property type="entry name" value="Band_7"/>
</dbReference>
<evidence type="ECO:0000313" key="2">
    <source>
        <dbReference type="EMBL" id="OIP95666.1"/>
    </source>
</evidence>
<dbReference type="EMBL" id="MNZT01000106">
    <property type="protein sequence ID" value="OIP95666.1"/>
    <property type="molecule type" value="Genomic_DNA"/>
</dbReference>
<protein>
    <recommendedName>
        <fullName evidence="1">Band 7 domain-containing protein</fullName>
    </recommendedName>
</protein>
<dbReference type="Gene3D" id="3.30.479.30">
    <property type="entry name" value="Band 7 domain"/>
    <property type="match status" value="1"/>
</dbReference>
<dbReference type="Pfam" id="PF01145">
    <property type="entry name" value="Band_7"/>
    <property type="match status" value="1"/>
</dbReference>
<dbReference type="AlphaFoldDB" id="A0A1J5IMQ6"/>
<dbReference type="PANTHER" id="PTHR23222">
    <property type="entry name" value="PROHIBITIN"/>
    <property type="match status" value="1"/>
</dbReference>
<evidence type="ECO:0000313" key="3">
    <source>
        <dbReference type="Proteomes" id="UP000183245"/>
    </source>
</evidence>
<organism evidence="2 3">
    <name type="scientific">Candidatus Wirthbacteria bacterium CG2_30_54_11</name>
    <dbReference type="NCBI Taxonomy" id="1817892"/>
    <lineage>
        <taxon>Bacteria</taxon>
        <taxon>Candidatus Wirthbacteria</taxon>
    </lineage>
</organism>
<dbReference type="SMART" id="SM00244">
    <property type="entry name" value="PHB"/>
    <property type="match status" value="1"/>
</dbReference>
<feature type="domain" description="Band 7" evidence="1">
    <location>
        <begin position="49"/>
        <end position="226"/>
    </location>
</feature>
<dbReference type="Proteomes" id="UP000183245">
    <property type="component" value="Unassembled WGS sequence"/>
</dbReference>
<name>A0A1J5IMQ6_9BACT</name>
<dbReference type="SUPFAM" id="SSF117892">
    <property type="entry name" value="Band 7/SPFH domain"/>
    <property type="match status" value="1"/>
</dbReference>
<accession>A0A1J5IMQ6</accession>
<evidence type="ECO:0000259" key="1">
    <source>
        <dbReference type="SMART" id="SM00244"/>
    </source>
</evidence>
<sequence length="306" mass="33775">MLLIIFLSLFAAVFLPSVARIGRGKISLKVTAGVIAFVVASIGSSFAADCYVVVQPGEVAVYSDLFRGVLDRTDGTGIHFKMPLIQKAKKFSIQTQAYTMSVATEEGTLYGDDSLQAKTSDGQDVWVDLTIFFHIDPQNAPNLWKSVGDSYVDTIIRPNTRGEVRLIISAFTAEGLYSAEKRTEAQGLMEDALSPIFSEKGITLERITLRNVNFTNEFSAAVEAKQVEYQKIQKATYELQRIEIEKQQKIVEAEGDAEAIRLRGETLKANPAVIQYEFVQKMAPNVSWGILPSGSVPFLDISTFIK</sequence>
<dbReference type="InterPro" id="IPR000163">
    <property type="entry name" value="Prohibitin"/>
</dbReference>
<dbReference type="GO" id="GO:0016020">
    <property type="term" value="C:membrane"/>
    <property type="evidence" value="ECO:0007669"/>
    <property type="project" value="InterPro"/>
</dbReference>
<proteinExistence type="predicted"/>
<dbReference type="PRINTS" id="PR00679">
    <property type="entry name" value="PROHIBITIN"/>
</dbReference>
<dbReference type="STRING" id="1817892.AUK40_05830"/>
<dbReference type="PANTHER" id="PTHR23222:SF0">
    <property type="entry name" value="PROHIBITIN 1"/>
    <property type="match status" value="1"/>
</dbReference>
<gene>
    <name evidence="2" type="ORF">AUK40_05830</name>
</gene>
<reference evidence="2 3" key="1">
    <citation type="journal article" date="2016" name="Environ. Microbiol.">
        <title>Genomic resolution of a cold subsurface aquifer community provides metabolic insights for novel microbes adapted to high CO concentrations.</title>
        <authorList>
            <person name="Probst A.J."/>
            <person name="Castelle C.J."/>
            <person name="Singh A."/>
            <person name="Brown C.T."/>
            <person name="Anantharaman K."/>
            <person name="Sharon I."/>
            <person name="Hug L.A."/>
            <person name="Burstein D."/>
            <person name="Emerson J.B."/>
            <person name="Thomas B.C."/>
            <person name="Banfield J.F."/>
        </authorList>
    </citation>
    <scope>NUCLEOTIDE SEQUENCE [LARGE SCALE GENOMIC DNA]</scope>
    <source>
        <strain evidence="2">CG2_30_54_11</strain>
    </source>
</reference>
<dbReference type="InterPro" id="IPR036013">
    <property type="entry name" value="Band_7/SPFH_dom_sf"/>
</dbReference>
<dbReference type="CDD" id="cd03401">
    <property type="entry name" value="SPFH_prohibitin"/>
    <property type="match status" value="1"/>
</dbReference>